<dbReference type="AlphaFoldDB" id="A0A3N4K3Z4"/>
<organism evidence="1 2">
    <name type="scientific">Choiromyces venosus 120613-1</name>
    <dbReference type="NCBI Taxonomy" id="1336337"/>
    <lineage>
        <taxon>Eukaryota</taxon>
        <taxon>Fungi</taxon>
        <taxon>Dikarya</taxon>
        <taxon>Ascomycota</taxon>
        <taxon>Pezizomycotina</taxon>
        <taxon>Pezizomycetes</taxon>
        <taxon>Pezizales</taxon>
        <taxon>Tuberaceae</taxon>
        <taxon>Choiromyces</taxon>
    </lineage>
</organism>
<gene>
    <name evidence="1" type="ORF">L873DRAFT_758109</name>
</gene>
<accession>A0A3N4K3Z4</accession>
<evidence type="ECO:0000313" key="2">
    <source>
        <dbReference type="Proteomes" id="UP000276215"/>
    </source>
</evidence>
<dbReference type="EMBL" id="ML120378">
    <property type="protein sequence ID" value="RPB00635.1"/>
    <property type="molecule type" value="Genomic_DNA"/>
</dbReference>
<proteinExistence type="predicted"/>
<sequence>MILNTIHWNTVLVRYRQAQCNDSREFIPVQHLQSGSGLTNIVPETRSSNFIFGLLFFPLFLSNTSQTPAVYSVCWLHQIGIPYIHTYRTASTREKVFFVSFFTRLSCQPRKVFFSAYAVRRGEAYVTKRRKVCPGPFLPPAFLTDPALTLLHFAQASAWGKKGIGNFFENHDGIRMKKRTGSPKKASNIST</sequence>
<protein>
    <submittedName>
        <fullName evidence="1">Uncharacterized protein</fullName>
    </submittedName>
</protein>
<reference evidence="1 2" key="1">
    <citation type="journal article" date="2018" name="Nat. Ecol. Evol.">
        <title>Pezizomycetes genomes reveal the molecular basis of ectomycorrhizal truffle lifestyle.</title>
        <authorList>
            <person name="Murat C."/>
            <person name="Payen T."/>
            <person name="Noel B."/>
            <person name="Kuo A."/>
            <person name="Morin E."/>
            <person name="Chen J."/>
            <person name="Kohler A."/>
            <person name="Krizsan K."/>
            <person name="Balestrini R."/>
            <person name="Da Silva C."/>
            <person name="Montanini B."/>
            <person name="Hainaut M."/>
            <person name="Levati E."/>
            <person name="Barry K.W."/>
            <person name="Belfiori B."/>
            <person name="Cichocki N."/>
            <person name="Clum A."/>
            <person name="Dockter R.B."/>
            <person name="Fauchery L."/>
            <person name="Guy J."/>
            <person name="Iotti M."/>
            <person name="Le Tacon F."/>
            <person name="Lindquist E.A."/>
            <person name="Lipzen A."/>
            <person name="Malagnac F."/>
            <person name="Mello A."/>
            <person name="Molinier V."/>
            <person name="Miyauchi S."/>
            <person name="Poulain J."/>
            <person name="Riccioni C."/>
            <person name="Rubini A."/>
            <person name="Sitrit Y."/>
            <person name="Splivallo R."/>
            <person name="Traeger S."/>
            <person name="Wang M."/>
            <person name="Zifcakova L."/>
            <person name="Wipf D."/>
            <person name="Zambonelli A."/>
            <person name="Paolocci F."/>
            <person name="Nowrousian M."/>
            <person name="Ottonello S."/>
            <person name="Baldrian P."/>
            <person name="Spatafora J.W."/>
            <person name="Henrissat B."/>
            <person name="Nagy L.G."/>
            <person name="Aury J.M."/>
            <person name="Wincker P."/>
            <person name="Grigoriev I.V."/>
            <person name="Bonfante P."/>
            <person name="Martin F.M."/>
        </authorList>
    </citation>
    <scope>NUCLEOTIDE SEQUENCE [LARGE SCALE GENOMIC DNA]</scope>
    <source>
        <strain evidence="1 2">120613-1</strain>
    </source>
</reference>
<keyword evidence="2" id="KW-1185">Reference proteome</keyword>
<name>A0A3N4K3Z4_9PEZI</name>
<evidence type="ECO:0000313" key="1">
    <source>
        <dbReference type="EMBL" id="RPB00635.1"/>
    </source>
</evidence>
<dbReference type="Proteomes" id="UP000276215">
    <property type="component" value="Unassembled WGS sequence"/>
</dbReference>